<name>A0A084VLX2_ANOSI</name>
<accession>A0A084VLX2</accession>
<dbReference type="EnsemblMetazoa" id="ASIC006394-RA">
    <property type="protein sequence ID" value="ASIC006394-PA"/>
    <property type="gene ID" value="ASIC006394"/>
</dbReference>
<proteinExistence type="predicted"/>
<reference evidence="2" key="2">
    <citation type="submission" date="2020-05" db="UniProtKB">
        <authorList>
            <consortium name="EnsemblMetazoa"/>
        </authorList>
    </citation>
    <scope>IDENTIFICATION</scope>
</reference>
<reference evidence="1 3" key="1">
    <citation type="journal article" date="2014" name="BMC Genomics">
        <title>Genome sequence of Anopheles sinensis provides insight into genetics basis of mosquito competence for malaria parasites.</title>
        <authorList>
            <person name="Zhou D."/>
            <person name="Zhang D."/>
            <person name="Ding G."/>
            <person name="Shi L."/>
            <person name="Hou Q."/>
            <person name="Ye Y."/>
            <person name="Xu Y."/>
            <person name="Zhou H."/>
            <person name="Xiong C."/>
            <person name="Li S."/>
            <person name="Yu J."/>
            <person name="Hong S."/>
            <person name="Yu X."/>
            <person name="Zou P."/>
            <person name="Chen C."/>
            <person name="Chang X."/>
            <person name="Wang W."/>
            <person name="Lv Y."/>
            <person name="Sun Y."/>
            <person name="Ma L."/>
            <person name="Shen B."/>
            <person name="Zhu C."/>
        </authorList>
    </citation>
    <scope>NUCLEOTIDE SEQUENCE [LARGE SCALE GENOMIC DNA]</scope>
</reference>
<evidence type="ECO:0000313" key="3">
    <source>
        <dbReference type="Proteomes" id="UP000030765"/>
    </source>
</evidence>
<dbReference type="EMBL" id="KE524975">
    <property type="protein sequence ID" value="KFB38966.1"/>
    <property type="molecule type" value="Genomic_DNA"/>
</dbReference>
<evidence type="ECO:0000313" key="2">
    <source>
        <dbReference type="EnsemblMetazoa" id="ASIC006394-PA"/>
    </source>
</evidence>
<gene>
    <name evidence="1" type="ORF">ZHAS_00006394</name>
</gene>
<dbReference type="Proteomes" id="UP000030765">
    <property type="component" value="Unassembled WGS sequence"/>
</dbReference>
<protein>
    <submittedName>
        <fullName evidence="1 2">HTH type 11 transcriptional regulator</fullName>
    </submittedName>
</protein>
<organism evidence="1">
    <name type="scientific">Anopheles sinensis</name>
    <name type="common">Mosquito</name>
    <dbReference type="NCBI Taxonomy" id="74873"/>
    <lineage>
        <taxon>Eukaryota</taxon>
        <taxon>Metazoa</taxon>
        <taxon>Ecdysozoa</taxon>
        <taxon>Arthropoda</taxon>
        <taxon>Hexapoda</taxon>
        <taxon>Insecta</taxon>
        <taxon>Pterygota</taxon>
        <taxon>Neoptera</taxon>
        <taxon>Endopterygota</taxon>
        <taxon>Diptera</taxon>
        <taxon>Nematocera</taxon>
        <taxon>Culicoidea</taxon>
        <taxon>Culicidae</taxon>
        <taxon>Anophelinae</taxon>
        <taxon>Anopheles</taxon>
    </lineage>
</organism>
<evidence type="ECO:0000313" key="1">
    <source>
        <dbReference type="EMBL" id="KFB38966.1"/>
    </source>
</evidence>
<dbReference type="AlphaFoldDB" id="A0A084VLX2"/>
<dbReference type="VEuPathDB" id="VectorBase:ASIC006394"/>
<sequence>MFLTNAGYGLDRIDKHQPTVEHTRARAPIIVTVTPNTPTLCKWKKVSAAFTAIFVPASFSTFPSRINVFRPRDGWVDI</sequence>
<keyword evidence="3" id="KW-1185">Reference proteome</keyword>
<dbReference type="EMBL" id="ATLV01014570">
    <property type="status" value="NOT_ANNOTATED_CDS"/>
    <property type="molecule type" value="Genomic_DNA"/>
</dbReference>